<sequence>MSDVQESNVISRQQITSTVNNTRRSLEERRKALLKSISDKKEKLRNDIVLTEKKEQVRDAIDDIIRLGYSFEKLRDESGISPRFLREAFESTGRVLAVPDSVTDEVQEKEAIASESEHTENTETPHSTPNPTSYSSKAPSTKRRKLAAERPVWLRDLVIDLTSSGDESDYEVQEKKPPVIEERTQRESDIINLGSEVSRIGMRLKIEISRLTQRIRATHQLPMNDELLAPLMDRKNSMLNDITTLFDEIISKKQP</sequence>
<reference evidence="4" key="1">
    <citation type="submission" date="2016-03" db="EMBL/GenBank/DDBJ databases">
        <authorList>
            <person name="Devillers Hugo."/>
        </authorList>
    </citation>
    <scope>NUCLEOTIDE SEQUENCE [LARGE SCALE GENOMIC DNA]</scope>
</reference>
<protein>
    <submittedName>
        <fullName evidence="3">LAME_0B07624g1_1</fullName>
    </submittedName>
</protein>
<proteinExistence type="predicted"/>
<keyword evidence="1" id="KW-0175">Coiled coil</keyword>
<dbReference type="OrthoDB" id="4036408at2759"/>
<feature type="coiled-coil region" evidence="1">
    <location>
        <begin position="23"/>
        <end position="54"/>
    </location>
</feature>
<dbReference type="Proteomes" id="UP000191144">
    <property type="component" value="Chromosome B"/>
</dbReference>
<feature type="compositionally biased region" description="Basic and acidic residues" evidence="2">
    <location>
        <begin position="106"/>
        <end position="123"/>
    </location>
</feature>
<evidence type="ECO:0000256" key="2">
    <source>
        <dbReference type="SAM" id="MobiDB-lite"/>
    </source>
</evidence>
<name>A0A1G4IXE0_9SACH</name>
<feature type="region of interest" description="Disordered" evidence="2">
    <location>
        <begin position="100"/>
        <end position="147"/>
    </location>
</feature>
<feature type="compositionally biased region" description="Polar residues" evidence="2">
    <location>
        <begin position="124"/>
        <end position="139"/>
    </location>
</feature>
<feature type="region of interest" description="Disordered" evidence="2">
    <location>
        <begin position="1"/>
        <end position="23"/>
    </location>
</feature>
<evidence type="ECO:0000256" key="1">
    <source>
        <dbReference type="SAM" id="Coils"/>
    </source>
</evidence>
<organism evidence="3 4">
    <name type="scientific">Lachancea meyersii CBS 8951</name>
    <dbReference type="NCBI Taxonomy" id="1266667"/>
    <lineage>
        <taxon>Eukaryota</taxon>
        <taxon>Fungi</taxon>
        <taxon>Dikarya</taxon>
        <taxon>Ascomycota</taxon>
        <taxon>Saccharomycotina</taxon>
        <taxon>Saccharomycetes</taxon>
        <taxon>Saccharomycetales</taxon>
        <taxon>Saccharomycetaceae</taxon>
        <taxon>Lachancea</taxon>
    </lineage>
</organism>
<accession>A0A1G4IXE0</accession>
<evidence type="ECO:0000313" key="4">
    <source>
        <dbReference type="Proteomes" id="UP000191144"/>
    </source>
</evidence>
<keyword evidence="4" id="KW-1185">Reference proteome</keyword>
<dbReference type="EMBL" id="LT598478">
    <property type="protein sequence ID" value="SCU81552.1"/>
    <property type="molecule type" value="Genomic_DNA"/>
</dbReference>
<gene>
    <name evidence="3" type="ORF">LAME_0B07624G</name>
</gene>
<dbReference type="AlphaFoldDB" id="A0A1G4IXE0"/>
<evidence type="ECO:0000313" key="3">
    <source>
        <dbReference type="EMBL" id="SCU81552.1"/>
    </source>
</evidence>